<dbReference type="InterPro" id="IPR039447">
    <property type="entry name" value="UreH-like_TM_dom"/>
</dbReference>
<keyword evidence="5" id="KW-1185">Reference proteome</keyword>
<dbReference type="GO" id="GO:0046872">
    <property type="term" value="F:metal ion binding"/>
    <property type="evidence" value="ECO:0007669"/>
    <property type="project" value="UniProtKB-KW"/>
</dbReference>
<dbReference type="OrthoDB" id="9800141at2"/>
<protein>
    <submittedName>
        <fullName evidence="4">Heavy metal transporter</fullName>
    </submittedName>
</protein>
<dbReference type="PROSITE" id="PS50846">
    <property type="entry name" value="HMA_2"/>
    <property type="match status" value="1"/>
</dbReference>
<reference evidence="4 5" key="1">
    <citation type="submission" date="2018-07" db="EMBL/GenBank/DDBJ databases">
        <title>Anaerosacharophilus polymeroproducens gen. nov. sp. nov., an anaerobic bacterium isolated from salt field.</title>
        <authorList>
            <person name="Kim W."/>
            <person name="Yang S.-H."/>
            <person name="Oh J."/>
            <person name="Lee J.-H."/>
            <person name="Kwon K.K."/>
        </authorList>
    </citation>
    <scope>NUCLEOTIDE SEQUENCE [LARGE SCALE GENOMIC DNA]</scope>
    <source>
        <strain evidence="4 5">MCWD5</strain>
    </source>
</reference>
<dbReference type="Pfam" id="PF00403">
    <property type="entry name" value="HMA"/>
    <property type="match status" value="1"/>
</dbReference>
<feature type="transmembrane region" description="Helical" evidence="2">
    <location>
        <begin position="165"/>
        <end position="186"/>
    </location>
</feature>
<dbReference type="CDD" id="cd00371">
    <property type="entry name" value="HMA"/>
    <property type="match status" value="1"/>
</dbReference>
<sequence>MKQNIKNELLQIEGMTCINCEHRIETALKNTKGIVNAKADYTKNTVYVTYDANVINLNNIRKVIEDAGYQIIKTNEKVNYKNKYIQVAGILLLILALQTIIGRMGGFQIFNYFPQATEGMGYGMLFIIGLLTSVHCIAMCGGINLSQCASYKVNTTKKNDLRPSFLYNLGRIISYTVIGGIVGSLGSVVSLSGTGKGIITLLAGGFMIIMGLNMLNVFPWLRKINPHMPKFFAIKINEQKKSNSPLYIGLLNGLMPCGPLQAMQIYALSTGSPIKGAISMLLFSLGTVPLMFGFGALSSILTKKFTSKMMTISSILVILLGISMFQSGMALSGYAMPLSTKISNNLKSTSELFSDEKSTSATAEIVDGQQLVTTTLSSGSYEPITVQTGIPVKWTIKADANSINGCNNEIIIPEYNIQKELVPGENIIEFTPKESGTIPYSCWMGMIRSQISVYDNLEDQSQPLPQADTSQLPSCCN</sequence>
<dbReference type="Pfam" id="PF13386">
    <property type="entry name" value="DsbD_2"/>
    <property type="match status" value="1"/>
</dbReference>
<evidence type="ECO:0000313" key="4">
    <source>
        <dbReference type="EMBL" id="RDU22015.1"/>
    </source>
</evidence>
<feature type="domain" description="HMA" evidence="3">
    <location>
        <begin position="6"/>
        <end position="72"/>
    </location>
</feature>
<dbReference type="PANTHER" id="PTHR42208:SF1">
    <property type="entry name" value="HEAVY METAL TRANSPORTER"/>
    <property type="match status" value="1"/>
</dbReference>
<dbReference type="RefSeq" id="WP_115483178.1">
    <property type="nucleotide sequence ID" value="NZ_QRCT01000050.1"/>
</dbReference>
<dbReference type="Gene3D" id="3.30.70.100">
    <property type="match status" value="1"/>
</dbReference>
<feature type="transmembrane region" description="Helical" evidence="2">
    <location>
        <begin position="121"/>
        <end position="145"/>
    </location>
</feature>
<evidence type="ECO:0000259" key="3">
    <source>
        <dbReference type="PROSITE" id="PS50846"/>
    </source>
</evidence>
<dbReference type="Gene3D" id="2.60.40.420">
    <property type="entry name" value="Cupredoxins - blue copper proteins"/>
    <property type="match status" value="1"/>
</dbReference>
<dbReference type="Proteomes" id="UP000255036">
    <property type="component" value="Unassembled WGS sequence"/>
</dbReference>
<dbReference type="InterPro" id="IPR006121">
    <property type="entry name" value="HMA_dom"/>
</dbReference>
<organism evidence="4 5">
    <name type="scientific">Anaerosacchariphilus polymeriproducens</name>
    <dbReference type="NCBI Taxonomy" id="1812858"/>
    <lineage>
        <taxon>Bacteria</taxon>
        <taxon>Bacillati</taxon>
        <taxon>Bacillota</taxon>
        <taxon>Clostridia</taxon>
        <taxon>Lachnospirales</taxon>
        <taxon>Lachnospiraceae</taxon>
        <taxon>Anaerosacchariphilus</taxon>
    </lineage>
</organism>
<feature type="transmembrane region" description="Helical" evidence="2">
    <location>
        <begin position="278"/>
        <end position="302"/>
    </location>
</feature>
<dbReference type="PANTHER" id="PTHR42208">
    <property type="entry name" value="HEAVY METAL TRANSPORTER-RELATED"/>
    <property type="match status" value="1"/>
</dbReference>
<name>A0A371AR08_9FIRM</name>
<feature type="transmembrane region" description="Helical" evidence="2">
    <location>
        <begin position="246"/>
        <end position="266"/>
    </location>
</feature>
<dbReference type="InterPro" id="IPR008972">
    <property type="entry name" value="Cupredoxin"/>
</dbReference>
<keyword evidence="2" id="KW-1133">Transmembrane helix</keyword>
<feature type="transmembrane region" description="Helical" evidence="2">
    <location>
        <begin position="198"/>
        <end position="221"/>
    </location>
</feature>
<proteinExistence type="predicted"/>
<dbReference type="SUPFAM" id="SSF55008">
    <property type="entry name" value="HMA, heavy metal-associated domain"/>
    <property type="match status" value="1"/>
</dbReference>
<evidence type="ECO:0000256" key="1">
    <source>
        <dbReference type="ARBA" id="ARBA00022723"/>
    </source>
</evidence>
<feature type="transmembrane region" description="Helical" evidence="2">
    <location>
        <begin position="314"/>
        <end position="336"/>
    </location>
</feature>
<dbReference type="SUPFAM" id="SSF49503">
    <property type="entry name" value="Cupredoxins"/>
    <property type="match status" value="1"/>
</dbReference>
<feature type="transmembrane region" description="Helical" evidence="2">
    <location>
        <begin position="84"/>
        <end position="101"/>
    </location>
</feature>
<dbReference type="InterPro" id="IPR036163">
    <property type="entry name" value="HMA_dom_sf"/>
</dbReference>
<keyword evidence="2" id="KW-0812">Transmembrane</keyword>
<keyword evidence="1" id="KW-0479">Metal-binding</keyword>
<dbReference type="EMBL" id="QRCT01000050">
    <property type="protein sequence ID" value="RDU22015.1"/>
    <property type="molecule type" value="Genomic_DNA"/>
</dbReference>
<dbReference type="PROSITE" id="PS01047">
    <property type="entry name" value="HMA_1"/>
    <property type="match status" value="1"/>
</dbReference>
<dbReference type="InterPro" id="IPR017969">
    <property type="entry name" value="Heavy-metal-associated_CS"/>
</dbReference>
<comment type="caution">
    <text evidence="4">The sequence shown here is derived from an EMBL/GenBank/DDBJ whole genome shotgun (WGS) entry which is preliminary data.</text>
</comment>
<gene>
    <name evidence="4" type="ORF">DWV06_15900</name>
</gene>
<dbReference type="FunFam" id="3.30.70.100:FF:000001">
    <property type="entry name" value="ATPase copper transporting beta"/>
    <property type="match status" value="1"/>
</dbReference>
<dbReference type="AlphaFoldDB" id="A0A371AR08"/>
<evidence type="ECO:0000256" key="2">
    <source>
        <dbReference type="SAM" id="Phobius"/>
    </source>
</evidence>
<accession>A0A371AR08</accession>
<keyword evidence="2" id="KW-0472">Membrane</keyword>
<evidence type="ECO:0000313" key="5">
    <source>
        <dbReference type="Proteomes" id="UP000255036"/>
    </source>
</evidence>